<accession>A0A9J6AG01</accession>
<reference evidence="1 2" key="1">
    <citation type="submission" date="2020-09" db="EMBL/GenBank/DDBJ databases">
        <title>De no assembly of potato wild relative species, Solanum commersonii.</title>
        <authorList>
            <person name="Cho K."/>
        </authorList>
    </citation>
    <scope>NUCLEOTIDE SEQUENCE [LARGE SCALE GENOMIC DNA]</scope>
    <source>
        <strain evidence="1">LZ3.2</strain>
        <tissue evidence="1">Leaf</tissue>
    </source>
</reference>
<gene>
    <name evidence="1" type="ORF">H5410_008808</name>
</gene>
<protein>
    <submittedName>
        <fullName evidence="1">Uncharacterized protein</fullName>
    </submittedName>
</protein>
<dbReference type="Proteomes" id="UP000824120">
    <property type="component" value="Chromosome 2"/>
</dbReference>
<organism evidence="1 2">
    <name type="scientific">Solanum commersonii</name>
    <name type="common">Commerson's wild potato</name>
    <name type="synonym">Commerson's nightshade</name>
    <dbReference type="NCBI Taxonomy" id="4109"/>
    <lineage>
        <taxon>Eukaryota</taxon>
        <taxon>Viridiplantae</taxon>
        <taxon>Streptophyta</taxon>
        <taxon>Embryophyta</taxon>
        <taxon>Tracheophyta</taxon>
        <taxon>Spermatophyta</taxon>
        <taxon>Magnoliopsida</taxon>
        <taxon>eudicotyledons</taxon>
        <taxon>Gunneridae</taxon>
        <taxon>Pentapetalae</taxon>
        <taxon>asterids</taxon>
        <taxon>lamiids</taxon>
        <taxon>Solanales</taxon>
        <taxon>Solanaceae</taxon>
        <taxon>Solanoideae</taxon>
        <taxon>Solaneae</taxon>
        <taxon>Solanum</taxon>
    </lineage>
</organism>
<proteinExistence type="predicted"/>
<evidence type="ECO:0000313" key="2">
    <source>
        <dbReference type="Proteomes" id="UP000824120"/>
    </source>
</evidence>
<evidence type="ECO:0000313" key="1">
    <source>
        <dbReference type="EMBL" id="KAG5623590.1"/>
    </source>
</evidence>
<comment type="caution">
    <text evidence="1">The sequence shown here is derived from an EMBL/GenBank/DDBJ whole genome shotgun (WGS) entry which is preliminary data.</text>
</comment>
<dbReference type="EMBL" id="JACXVP010000002">
    <property type="protein sequence ID" value="KAG5623590.1"/>
    <property type="molecule type" value="Genomic_DNA"/>
</dbReference>
<keyword evidence="2" id="KW-1185">Reference proteome</keyword>
<sequence length="180" mass="21118">MYYRLFIFISHLLSNHSLSSEDFKKFLKFKEGKGQRSCSRLWKLGQRSWSQNLLLCKHRVRLVLSVGEESFWVKGQLKLDSRIAPWAYCTRVLLLSRFIVGIKKKILSVQKSCCQIHCNCPCYKKNGKATPEDFLLIHTTSRGRDKDHGYNYCHLCRDRYFYCTTSSPVFSHLSKVKLPL</sequence>
<feature type="non-terminal residue" evidence="1">
    <location>
        <position position="1"/>
    </location>
</feature>
<dbReference type="AlphaFoldDB" id="A0A9J6AG01"/>
<name>A0A9J6AG01_SOLCO</name>